<accession>A0A3E5FSM8</accession>
<evidence type="ECO:0000313" key="2">
    <source>
        <dbReference type="Proteomes" id="UP000261087"/>
    </source>
</evidence>
<gene>
    <name evidence="1" type="ORF">DXB31_00960</name>
</gene>
<dbReference type="InterPro" id="IPR011664">
    <property type="entry name" value="Abi_system_AbiD/AbiF-like"/>
</dbReference>
<reference evidence="1 2" key="1">
    <citation type="submission" date="2018-08" db="EMBL/GenBank/DDBJ databases">
        <title>A genome reference for cultivated species of the human gut microbiota.</title>
        <authorList>
            <person name="Zou Y."/>
            <person name="Xue W."/>
            <person name="Luo G."/>
        </authorList>
    </citation>
    <scope>NUCLEOTIDE SEQUENCE [LARGE SCALE GENOMIC DNA]</scope>
    <source>
        <strain evidence="1 2">OM02-6</strain>
    </source>
</reference>
<evidence type="ECO:0008006" key="3">
    <source>
        <dbReference type="Google" id="ProtNLM"/>
    </source>
</evidence>
<proteinExistence type="predicted"/>
<dbReference type="RefSeq" id="WP_117604451.1">
    <property type="nucleotide sequence ID" value="NZ_CAXVJN010000007.1"/>
</dbReference>
<evidence type="ECO:0000313" key="1">
    <source>
        <dbReference type="EMBL" id="RGO13033.1"/>
    </source>
</evidence>
<dbReference type="AlphaFoldDB" id="A0A3E5FSM8"/>
<protein>
    <recommendedName>
        <fullName evidence="3">Abi family protein</fullName>
    </recommendedName>
</protein>
<dbReference type="Pfam" id="PF07751">
    <property type="entry name" value="Abi_2"/>
    <property type="match status" value="1"/>
</dbReference>
<dbReference type="EMBL" id="QSVF01000002">
    <property type="protein sequence ID" value="RGO13033.1"/>
    <property type="molecule type" value="Genomic_DNA"/>
</dbReference>
<comment type="caution">
    <text evidence="1">The sequence shown here is derived from an EMBL/GenBank/DDBJ whole genome shotgun (WGS) entry which is preliminary data.</text>
</comment>
<organism evidence="1 2">
    <name type="scientific">Thomasclavelia spiroformis</name>
    <dbReference type="NCBI Taxonomy" id="29348"/>
    <lineage>
        <taxon>Bacteria</taxon>
        <taxon>Bacillati</taxon>
        <taxon>Bacillota</taxon>
        <taxon>Erysipelotrichia</taxon>
        <taxon>Erysipelotrichales</taxon>
        <taxon>Coprobacillaceae</taxon>
        <taxon>Thomasclavelia</taxon>
    </lineage>
</organism>
<sequence>MPTGYVVILKNNYGFIQTDEYKVEDEWIPFQVDSSMLIEKDGKQFIKYTDEVDFILKQEQGIRDRDIKVATNVKFTGSKWKYKQRDIVCNFIDKVKKRLDEYNFYYPDVDDGIFIKWLSKNNFQPRMLEYLSPGIFTSREIIKSEISESIDIDGTDAKFKIDLLFVIDRIDIEFRKKILAWVTGIENAYKTYFVWIDRTKDGKDIGSEVINAWASKKNKVSKLVKRARNKQLFRETSDDFDYLLNNNATPLFDFMEQLELNELAELVNMFYNIYHEKGEIPKILEKMKECVGFIHDLSALRNAAAHGRSILPLFMDPDYNGNWDLEFDNVEKRTSVDKWILYDLLKTKWERNGLGEYSSEILNTIYGNPVRRAWMELNYIYFYIVQDIEKMSFKLFFYEADWFLSKEADIYEQLKHVNILNLRLSDMGCTTLNISPPPYDEIANEAYSVWELFNK</sequence>
<name>A0A3E5FSM8_9FIRM</name>
<dbReference type="Proteomes" id="UP000261087">
    <property type="component" value="Unassembled WGS sequence"/>
</dbReference>